<dbReference type="Proteomes" id="UP000230002">
    <property type="component" value="Unassembled WGS sequence"/>
</dbReference>
<dbReference type="EMBL" id="AYKW01000011">
    <property type="protein sequence ID" value="PIL32296.1"/>
    <property type="molecule type" value="Genomic_DNA"/>
</dbReference>
<keyword evidence="2" id="KW-1185">Reference proteome</keyword>
<gene>
    <name evidence="1" type="ORF">GSI_05541</name>
</gene>
<comment type="caution">
    <text evidence="1">The sequence shown here is derived from an EMBL/GenBank/DDBJ whole genome shotgun (WGS) entry which is preliminary data.</text>
</comment>
<proteinExistence type="predicted"/>
<name>A0A2G8SEV0_9APHY</name>
<sequence>MESEDFVIDGIAAPHTHHTARASFVRNKHSPLTLNLFLLRRGLSGCKYISATGLFRLLDIAIFSSAPGLSNSAPFRRYRLQPCSCPCLFLWLKGRAWSKHRLRVHQLGVKIRRSKLSANPNVTTNATVVAHPIPTILFGLSILGYTSAIYLNLDAHAELDLSLTGAADGSMSTGLGGGNTTTTGTALGGGCVDISMGLAVDVGADVDRLVIFKVGENVMLFGRTWDPYKTCFGDDNLNEKRDYRSLRRAPESGGLGGLRAVRREPFSRTQDNCAESSDGFACSTVLLGNLVSLVSEIVNGASHDCYASTQHPYAPSRVRVLCATLSNTLPAPLAQAVATHSYLPIGVRAEHTVLVRYLTAVFHISSRYSIALFRVSSSGLTHSHRSFARARALVHSPVFSRRLSPPPSLTYLRPRTPYFLIIIPIQPTGFYPTVYPSQRAYPLPLPSLSPIIRPFAHARTSSRHVSLATPALPSQRGQRHMRRQLRVERI</sequence>
<organism evidence="1 2">
    <name type="scientific">Ganoderma sinense ZZ0214-1</name>
    <dbReference type="NCBI Taxonomy" id="1077348"/>
    <lineage>
        <taxon>Eukaryota</taxon>
        <taxon>Fungi</taxon>
        <taxon>Dikarya</taxon>
        <taxon>Basidiomycota</taxon>
        <taxon>Agaricomycotina</taxon>
        <taxon>Agaricomycetes</taxon>
        <taxon>Polyporales</taxon>
        <taxon>Polyporaceae</taxon>
        <taxon>Ganoderma</taxon>
    </lineage>
</organism>
<dbReference type="STRING" id="1077348.A0A2G8SEV0"/>
<reference evidence="1 2" key="1">
    <citation type="journal article" date="2015" name="Sci. Rep.">
        <title>Chromosome-level genome map provides insights into diverse defense mechanisms in the medicinal fungus Ganoderma sinense.</title>
        <authorList>
            <person name="Zhu Y."/>
            <person name="Xu J."/>
            <person name="Sun C."/>
            <person name="Zhou S."/>
            <person name="Xu H."/>
            <person name="Nelson D.R."/>
            <person name="Qian J."/>
            <person name="Song J."/>
            <person name="Luo H."/>
            <person name="Xiang L."/>
            <person name="Li Y."/>
            <person name="Xu Z."/>
            <person name="Ji A."/>
            <person name="Wang L."/>
            <person name="Lu S."/>
            <person name="Hayward A."/>
            <person name="Sun W."/>
            <person name="Li X."/>
            <person name="Schwartz D.C."/>
            <person name="Wang Y."/>
            <person name="Chen S."/>
        </authorList>
    </citation>
    <scope>NUCLEOTIDE SEQUENCE [LARGE SCALE GENOMIC DNA]</scope>
    <source>
        <strain evidence="1 2">ZZ0214-1</strain>
    </source>
</reference>
<protein>
    <submittedName>
        <fullName evidence="1">Uncharacterized protein</fullName>
    </submittedName>
</protein>
<evidence type="ECO:0000313" key="2">
    <source>
        <dbReference type="Proteomes" id="UP000230002"/>
    </source>
</evidence>
<dbReference type="AlphaFoldDB" id="A0A2G8SEV0"/>
<accession>A0A2G8SEV0</accession>
<evidence type="ECO:0000313" key="1">
    <source>
        <dbReference type="EMBL" id="PIL32296.1"/>
    </source>
</evidence>